<protein>
    <recommendedName>
        <fullName evidence="4">Regulatory protein zeste</fullName>
    </recommendedName>
</protein>
<reference evidence="2 3" key="1">
    <citation type="journal article" date="2023" name="Arcadia Sci">
        <title>De novo assembly of a long-read Amblyomma americanum tick genome.</title>
        <authorList>
            <person name="Chou S."/>
            <person name="Poskanzer K.E."/>
            <person name="Rollins M."/>
            <person name="Thuy-Boun P.S."/>
        </authorList>
    </citation>
    <scope>NUCLEOTIDE SEQUENCE [LARGE SCALE GENOMIC DNA]</scope>
    <source>
        <strain evidence="2">F_SG_1</strain>
        <tissue evidence="2">Salivary glands</tissue>
    </source>
</reference>
<feature type="region of interest" description="Disordered" evidence="1">
    <location>
        <begin position="119"/>
        <end position="138"/>
    </location>
</feature>
<organism evidence="2 3">
    <name type="scientific">Amblyomma americanum</name>
    <name type="common">Lone star tick</name>
    <dbReference type="NCBI Taxonomy" id="6943"/>
    <lineage>
        <taxon>Eukaryota</taxon>
        <taxon>Metazoa</taxon>
        <taxon>Ecdysozoa</taxon>
        <taxon>Arthropoda</taxon>
        <taxon>Chelicerata</taxon>
        <taxon>Arachnida</taxon>
        <taxon>Acari</taxon>
        <taxon>Parasitiformes</taxon>
        <taxon>Ixodida</taxon>
        <taxon>Ixodoidea</taxon>
        <taxon>Ixodidae</taxon>
        <taxon>Amblyomminae</taxon>
        <taxon>Amblyomma</taxon>
    </lineage>
</organism>
<evidence type="ECO:0000313" key="2">
    <source>
        <dbReference type="EMBL" id="KAK8777640.1"/>
    </source>
</evidence>
<gene>
    <name evidence="2" type="ORF">V5799_029014</name>
</gene>
<dbReference type="AlphaFoldDB" id="A0AAQ4ESG0"/>
<comment type="caution">
    <text evidence="2">The sequence shown here is derived from an EMBL/GenBank/DDBJ whole genome shotgun (WGS) entry which is preliminary data.</text>
</comment>
<name>A0AAQ4ESG0_AMBAM</name>
<evidence type="ECO:0000256" key="1">
    <source>
        <dbReference type="SAM" id="MobiDB-lite"/>
    </source>
</evidence>
<accession>A0AAQ4ESG0</accession>
<sequence length="254" mass="27827">MPNVRPREVKELKKLWGNMKQKAKKELARLSRGVMGTGGGPPPKPVDERLSQIEAIVPHITTTASNAFDSDRPRASADVSNIIASMVQGDARLDESDGESTVIFQSEDGLSDATLLASPAPDISAAGPSTEDERVAPPCSLDEVSEPAARRRHGGRAAAVEQALSAELEARLQAAEDDKSQRCIEHKSRMKMIIDEQAAKQEQYVDERHKRSAVHKLKMRVLRAKLKTEQLKQAVLSKQLEAVKSMNHNGLKMP</sequence>
<dbReference type="EMBL" id="JARKHS020011598">
    <property type="protein sequence ID" value="KAK8777640.1"/>
    <property type="molecule type" value="Genomic_DNA"/>
</dbReference>
<keyword evidence="3" id="KW-1185">Reference proteome</keyword>
<evidence type="ECO:0000313" key="3">
    <source>
        <dbReference type="Proteomes" id="UP001321473"/>
    </source>
</evidence>
<proteinExistence type="predicted"/>
<dbReference type="Proteomes" id="UP001321473">
    <property type="component" value="Unassembled WGS sequence"/>
</dbReference>
<evidence type="ECO:0008006" key="4">
    <source>
        <dbReference type="Google" id="ProtNLM"/>
    </source>
</evidence>